<dbReference type="EMBL" id="BONO01000004">
    <property type="protein sequence ID" value="GIG35486.1"/>
    <property type="molecule type" value="Genomic_DNA"/>
</dbReference>
<keyword evidence="4" id="KW-1005">Bacterial flagellum biogenesis</keyword>
<comment type="similarity">
    <text evidence="2">Belongs to the FliS family.</text>
</comment>
<dbReference type="GO" id="GO:0005829">
    <property type="term" value="C:cytosol"/>
    <property type="evidence" value="ECO:0007669"/>
    <property type="project" value="UniProtKB-SubCell"/>
</dbReference>
<protein>
    <recommendedName>
        <fullName evidence="8">Flagellar protein FliS</fullName>
    </recommendedName>
</protein>
<keyword evidence="7" id="KW-1185">Reference proteome</keyword>
<evidence type="ECO:0000256" key="2">
    <source>
        <dbReference type="ARBA" id="ARBA00008787"/>
    </source>
</evidence>
<comment type="subcellular location">
    <subcellularLocation>
        <location evidence="1">Cytoplasm</location>
        <location evidence="1">Cytosol</location>
    </subcellularLocation>
</comment>
<dbReference type="GO" id="GO:0044780">
    <property type="term" value="P:bacterial-type flagellum assembly"/>
    <property type="evidence" value="ECO:0007669"/>
    <property type="project" value="InterPro"/>
</dbReference>
<name>A0A919U2R6_9CELL</name>
<organism evidence="6 7">
    <name type="scientific">Cellulomonas pakistanensis</name>
    <dbReference type="NCBI Taxonomy" id="992287"/>
    <lineage>
        <taxon>Bacteria</taxon>
        <taxon>Bacillati</taxon>
        <taxon>Actinomycetota</taxon>
        <taxon>Actinomycetes</taxon>
        <taxon>Micrococcales</taxon>
        <taxon>Cellulomonadaceae</taxon>
        <taxon>Cellulomonas</taxon>
    </lineage>
</organism>
<evidence type="ECO:0000313" key="7">
    <source>
        <dbReference type="Proteomes" id="UP000642125"/>
    </source>
</evidence>
<dbReference type="GO" id="GO:0071973">
    <property type="term" value="P:bacterial-type flagellum-dependent cell motility"/>
    <property type="evidence" value="ECO:0007669"/>
    <property type="project" value="TreeGrafter"/>
</dbReference>
<proteinExistence type="inferred from homology"/>
<dbReference type="SUPFAM" id="SSF101116">
    <property type="entry name" value="Flagellar export chaperone FliS"/>
    <property type="match status" value="1"/>
</dbReference>
<accession>A0A919U2R6</accession>
<dbReference type="RefSeq" id="WP_203667518.1">
    <property type="nucleotide sequence ID" value="NZ_BONO01000004.1"/>
</dbReference>
<keyword evidence="5" id="KW-0143">Chaperone</keyword>
<dbReference type="Gene3D" id="1.20.120.340">
    <property type="entry name" value="Flagellar protein FliS"/>
    <property type="match status" value="1"/>
</dbReference>
<dbReference type="Pfam" id="PF02561">
    <property type="entry name" value="FliS"/>
    <property type="match status" value="1"/>
</dbReference>
<comment type="caution">
    <text evidence="6">The sequence shown here is derived from an EMBL/GenBank/DDBJ whole genome shotgun (WGS) entry which is preliminary data.</text>
</comment>
<dbReference type="InterPro" id="IPR036584">
    <property type="entry name" value="FliS_sf"/>
</dbReference>
<evidence type="ECO:0000256" key="1">
    <source>
        <dbReference type="ARBA" id="ARBA00004514"/>
    </source>
</evidence>
<gene>
    <name evidence="6" type="ORF">Cpa01nite_08670</name>
</gene>
<dbReference type="InterPro" id="IPR003713">
    <property type="entry name" value="FliS"/>
</dbReference>
<dbReference type="Proteomes" id="UP000642125">
    <property type="component" value="Unassembled WGS sequence"/>
</dbReference>
<dbReference type="PANTHER" id="PTHR34773">
    <property type="entry name" value="FLAGELLAR SECRETION CHAPERONE FLIS"/>
    <property type="match status" value="1"/>
</dbReference>
<sequence length="148" mass="15603">MYDVRTRYLADAVATAGPAKLLTMLYDRLLLDLDRAEAALRSGARAEATQQLAHAQEIVAEFIANLNVGEWDGGDRLLSVYTFLLSELIGASTAGDAERVVACRALVAPLAEAWREAALVVAKDVPTQRTAPTFDTADAGSGGVLGVG</sequence>
<evidence type="ECO:0000256" key="4">
    <source>
        <dbReference type="ARBA" id="ARBA00022795"/>
    </source>
</evidence>
<dbReference type="PANTHER" id="PTHR34773:SF1">
    <property type="entry name" value="FLAGELLAR SECRETION CHAPERONE FLIS"/>
    <property type="match status" value="1"/>
</dbReference>
<keyword evidence="3" id="KW-0963">Cytoplasm</keyword>
<evidence type="ECO:0000313" key="6">
    <source>
        <dbReference type="EMBL" id="GIG35486.1"/>
    </source>
</evidence>
<dbReference type="AlphaFoldDB" id="A0A919U2R6"/>
<evidence type="ECO:0000256" key="3">
    <source>
        <dbReference type="ARBA" id="ARBA00022490"/>
    </source>
</evidence>
<evidence type="ECO:0000256" key="5">
    <source>
        <dbReference type="ARBA" id="ARBA00023186"/>
    </source>
</evidence>
<reference evidence="6" key="1">
    <citation type="submission" date="2021-01" db="EMBL/GenBank/DDBJ databases">
        <title>Whole genome shotgun sequence of Cellulomonas pakistanensis NBRC 110800.</title>
        <authorList>
            <person name="Komaki H."/>
            <person name="Tamura T."/>
        </authorList>
    </citation>
    <scope>NUCLEOTIDE SEQUENCE</scope>
    <source>
        <strain evidence="6">NBRC 110800</strain>
    </source>
</reference>
<evidence type="ECO:0008006" key="8">
    <source>
        <dbReference type="Google" id="ProtNLM"/>
    </source>
</evidence>